<dbReference type="GO" id="GO:0003677">
    <property type="term" value="F:DNA binding"/>
    <property type="evidence" value="ECO:0007669"/>
    <property type="project" value="UniProtKB-KW"/>
</dbReference>
<dbReference type="Pfam" id="PF08275">
    <property type="entry name" value="DNAG_N"/>
    <property type="match status" value="1"/>
</dbReference>
<dbReference type="SMART" id="SM00493">
    <property type="entry name" value="TOPRIM"/>
    <property type="match status" value="1"/>
</dbReference>
<evidence type="ECO:0000259" key="15">
    <source>
        <dbReference type="PROSITE" id="PS50880"/>
    </source>
</evidence>
<dbReference type="Pfam" id="PF13155">
    <property type="entry name" value="Toprim_2"/>
    <property type="match status" value="1"/>
</dbReference>
<feature type="zinc finger region" description="CHC2-type" evidence="12 14">
    <location>
        <begin position="34"/>
        <end position="58"/>
    </location>
</feature>
<dbReference type="GO" id="GO:0006269">
    <property type="term" value="P:DNA replication, synthesis of primer"/>
    <property type="evidence" value="ECO:0007669"/>
    <property type="project" value="UniProtKB-UniRule"/>
</dbReference>
<comment type="similarity">
    <text evidence="12 13">Belongs to the DnaG primase family.</text>
</comment>
<dbReference type="InterPro" id="IPR030846">
    <property type="entry name" value="DnaG_bac"/>
</dbReference>
<organism evidence="16 17">
    <name type="scientific">Candidatus Komeilibacteria bacterium RIFCSPHIGHO2_01_FULL_52_14</name>
    <dbReference type="NCBI Taxonomy" id="1798549"/>
    <lineage>
        <taxon>Bacteria</taxon>
        <taxon>Candidatus Komeiliibacteriota</taxon>
    </lineage>
</organism>
<evidence type="ECO:0000256" key="5">
    <source>
        <dbReference type="ARBA" id="ARBA00022705"/>
    </source>
</evidence>
<dbReference type="FunFam" id="3.90.580.10:FF:000001">
    <property type="entry name" value="DNA primase"/>
    <property type="match status" value="1"/>
</dbReference>
<dbReference type="Pfam" id="PF01807">
    <property type="entry name" value="Zn_ribbon_DnaG"/>
    <property type="match status" value="1"/>
</dbReference>
<dbReference type="InterPro" id="IPR006171">
    <property type="entry name" value="TOPRIM_dom"/>
</dbReference>
<dbReference type="InterPro" id="IPR050219">
    <property type="entry name" value="DnaG_primase"/>
</dbReference>
<dbReference type="InterPro" id="IPR013264">
    <property type="entry name" value="DNAG_N"/>
</dbReference>
<sequence length="585" mass="65855">MTPIEEIKSKLAIDQVIGEYVTLKQAGTNFKGLCPFHQEKTPSFMVSPEKQIWHCFGCNEGGDVISFIQKYEGLDFKGATELLAQKAGVVFKGFAAPDQGKKRVLHEIHEHAQSYYEKILHAADDASTKTLAYLASRGLTDQTIREWGLGLAPDSWDALIVHLRSKKFSEADIIASGLAIARDGKVYDRFRRRLLFPICDVQGKVVAFTARTLQYIVYQDEDIAGKYVNSPQTPVYNKSQILYGFDKAKHDIKRLNYAIIVEGNMDAIMSQQAGIKNVVAVSGTALTLDQLKLLGRYTKNIILSFDADTAGSQAVFRGIGLAWQQDMNVKVIILEGSKDPAEIIQKDSELWKQAIKTSIGVVDFYIDAVCARVDLSRADHKKQAVQKIMAIISQLRSRVEQEHYITILSRRLGVSTETLWALVANPQRVDVAEEIAKAEHASPMVVSQHLLAFITAHPQHCTFVFDQIEPEMLSGELQDLYKKIIVSYTKGQSYNPRAFASELSAVELSLWSELVFLAERLYESLLLQDQERERAYLTRRIRQMFLSQRLKELTEAIRSAERIGDAALVDSLLRQHQEVSARRSL</sequence>
<evidence type="ECO:0000256" key="9">
    <source>
        <dbReference type="ARBA" id="ARBA00022842"/>
    </source>
</evidence>
<dbReference type="InterPro" id="IPR036977">
    <property type="entry name" value="DNA_primase_Znf_CHC2"/>
</dbReference>
<evidence type="ECO:0000256" key="4">
    <source>
        <dbReference type="ARBA" id="ARBA00022695"/>
    </source>
</evidence>
<evidence type="ECO:0000256" key="14">
    <source>
        <dbReference type="PIRSR" id="PIRSR002811-1"/>
    </source>
</evidence>
<dbReference type="InterPro" id="IPR016136">
    <property type="entry name" value="DNA_helicase_N/primase_C"/>
</dbReference>
<dbReference type="Gene3D" id="3.90.580.10">
    <property type="entry name" value="Zinc finger, CHC2-type domain"/>
    <property type="match status" value="1"/>
</dbReference>
<dbReference type="EMBL" id="MHKK01000001">
    <property type="protein sequence ID" value="OGY90694.1"/>
    <property type="molecule type" value="Genomic_DNA"/>
</dbReference>
<dbReference type="Gene3D" id="1.10.860.10">
    <property type="entry name" value="DNAb Helicase, Chain A"/>
    <property type="match status" value="1"/>
</dbReference>
<dbReference type="Gene3D" id="3.90.980.10">
    <property type="entry name" value="DNA primase, catalytic core, N-terminal domain"/>
    <property type="match status" value="1"/>
</dbReference>
<keyword evidence="5 12" id="KW-0235">DNA replication</keyword>
<dbReference type="HAMAP" id="MF_00974">
    <property type="entry name" value="DNA_primase_DnaG"/>
    <property type="match status" value="1"/>
</dbReference>
<comment type="catalytic activity">
    <reaction evidence="12">
        <text>ssDNA + n NTP = ssDNA/pppN(pN)n-1 hybrid + (n-1) diphosphate.</text>
        <dbReference type="EC" id="2.7.7.101"/>
    </reaction>
</comment>
<keyword evidence="1 12" id="KW-0240">DNA-directed RNA polymerase</keyword>
<dbReference type="InterPro" id="IPR034151">
    <property type="entry name" value="TOPRIM_DnaG_bac"/>
</dbReference>
<comment type="domain">
    <text evidence="12">Contains an N-terminal zinc-binding domain, a central core domain that contains the primase activity, and a C-terminal DnaB-binding domain.</text>
</comment>
<evidence type="ECO:0000313" key="16">
    <source>
        <dbReference type="EMBL" id="OGY90694.1"/>
    </source>
</evidence>
<evidence type="ECO:0000256" key="13">
    <source>
        <dbReference type="PIRNR" id="PIRNR002811"/>
    </source>
</evidence>
<dbReference type="GO" id="GO:0003899">
    <property type="term" value="F:DNA-directed RNA polymerase activity"/>
    <property type="evidence" value="ECO:0007669"/>
    <property type="project" value="UniProtKB-UniRule"/>
</dbReference>
<dbReference type="GO" id="GO:0005737">
    <property type="term" value="C:cytoplasm"/>
    <property type="evidence" value="ECO:0007669"/>
    <property type="project" value="TreeGrafter"/>
</dbReference>
<keyword evidence="9" id="KW-0460">Magnesium</keyword>
<gene>
    <name evidence="12" type="primary">dnaG</name>
    <name evidence="16" type="ORF">A2677_03160</name>
</gene>
<dbReference type="InterPro" id="IPR006295">
    <property type="entry name" value="DNA_primase_DnaG"/>
</dbReference>
<keyword evidence="6 12" id="KW-0479">Metal-binding</keyword>
<evidence type="ECO:0000256" key="6">
    <source>
        <dbReference type="ARBA" id="ARBA00022723"/>
    </source>
</evidence>
<protein>
    <recommendedName>
        <fullName evidence="12 13">DNA primase</fullName>
        <ecNumber evidence="12">2.7.7.101</ecNumber>
    </recommendedName>
</protein>
<evidence type="ECO:0000256" key="2">
    <source>
        <dbReference type="ARBA" id="ARBA00022515"/>
    </source>
</evidence>
<dbReference type="Pfam" id="PF10410">
    <property type="entry name" value="DnaB_bind"/>
    <property type="match status" value="1"/>
</dbReference>
<dbReference type="Gene3D" id="3.40.1360.10">
    <property type="match status" value="1"/>
</dbReference>
<dbReference type="GO" id="GO:1990077">
    <property type="term" value="C:primosome complex"/>
    <property type="evidence" value="ECO:0007669"/>
    <property type="project" value="UniProtKB-KW"/>
</dbReference>
<name>A0A1G2BNJ0_9BACT</name>
<dbReference type="Proteomes" id="UP000177817">
    <property type="component" value="Unassembled WGS sequence"/>
</dbReference>
<evidence type="ECO:0000256" key="3">
    <source>
        <dbReference type="ARBA" id="ARBA00022679"/>
    </source>
</evidence>
<reference evidence="16 17" key="1">
    <citation type="journal article" date="2016" name="Nat. Commun.">
        <title>Thousands of microbial genomes shed light on interconnected biogeochemical processes in an aquifer system.</title>
        <authorList>
            <person name="Anantharaman K."/>
            <person name="Brown C.T."/>
            <person name="Hug L.A."/>
            <person name="Sharon I."/>
            <person name="Castelle C.J."/>
            <person name="Probst A.J."/>
            <person name="Thomas B.C."/>
            <person name="Singh A."/>
            <person name="Wilkins M.J."/>
            <person name="Karaoz U."/>
            <person name="Brodie E.L."/>
            <person name="Williams K.H."/>
            <person name="Hubbard S.S."/>
            <person name="Banfield J.F."/>
        </authorList>
    </citation>
    <scope>NUCLEOTIDE SEQUENCE [LARGE SCALE GENOMIC DNA]</scope>
</reference>
<dbReference type="InterPro" id="IPR037068">
    <property type="entry name" value="DNA_primase_core_N_sf"/>
</dbReference>
<keyword evidence="11 12" id="KW-0804">Transcription</keyword>
<keyword evidence="4 12" id="KW-0548">Nucleotidyltransferase</keyword>
<comment type="subunit">
    <text evidence="12">Monomer. Interacts with DnaB.</text>
</comment>
<keyword evidence="3 12" id="KW-0808">Transferase</keyword>
<feature type="domain" description="Toprim" evidence="15">
    <location>
        <begin position="256"/>
        <end position="339"/>
    </location>
</feature>
<evidence type="ECO:0000256" key="11">
    <source>
        <dbReference type="ARBA" id="ARBA00023163"/>
    </source>
</evidence>
<dbReference type="InterPro" id="IPR002694">
    <property type="entry name" value="Znf_CHC2"/>
</dbReference>
<dbReference type="GO" id="GO:0008270">
    <property type="term" value="F:zinc ion binding"/>
    <property type="evidence" value="ECO:0007669"/>
    <property type="project" value="UniProtKB-UniRule"/>
</dbReference>
<evidence type="ECO:0000256" key="7">
    <source>
        <dbReference type="ARBA" id="ARBA00022771"/>
    </source>
</evidence>
<evidence type="ECO:0000256" key="1">
    <source>
        <dbReference type="ARBA" id="ARBA00022478"/>
    </source>
</evidence>
<evidence type="ECO:0000313" key="17">
    <source>
        <dbReference type="Proteomes" id="UP000177817"/>
    </source>
</evidence>
<keyword evidence="7 12" id="KW-0863">Zinc-finger</keyword>
<dbReference type="PROSITE" id="PS50880">
    <property type="entry name" value="TOPRIM"/>
    <property type="match status" value="1"/>
</dbReference>
<dbReference type="AlphaFoldDB" id="A0A1G2BNJ0"/>
<dbReference type="GO" id="GO:0000428">
    <property type="term" value="C:DNA-directed RNA polymerase complex"/>
    <property type="evidence" value="ECO:0007669"/>
    <property type="project" value="UniProtKB-KW"/>
</dbReference>
<dbReference type="PIRSF" id="PIRSF002811">
    <property type="entry name" value="DnaG"/>
    <property type="match status" value="1"/>
</dbReference>
<keyword evidence="10 12" id="KW-0238">DNA-binding</keyword>
<dbReference type="SMART" id="SM00400">
    <property type="entry name" value="ZnF_CHCC"/>
    <property type="match status" value="1"/>
</dbReference>
<proteinExistence type="inferred from homology"/>
<comment type="cofactor">
    <cofactor evidence="12 13 14">
        <name>Zn(2+)</name>
        <dbReference type="ChEBI" id="CHEBI:29105"/>
    </cofactor>
    <text evidence="12 13 14">Binds 1 zinc ion per monomer.</text>
</comment>
<dbReference type="CDD" id="cd03364">
    <property type="entry name" value="TOPRIM_DnaG_primases"/>
    <property type="match status" value="1"/>
</dbReference>
<dbReference type="SUPFAM" id="SSF56731">
    <property type="entry name" value="DNA primase core"/>
    <property type="match status" value="1"/>
</dbReference>
<evidence type="ECO:0000256" key="8">
    <source>
        <dbReference type="ARBA" id="ARBA00022833"/>
    </source>
</evidence>
<dbReference type="SUPFAM" id="SSF57783">
    <property type="entry name" value="Zinc beta-ribbon"/>
    <property type="match status" value="1"/>
</dbReference>
<keyword evidence="8 12" id="KW-0862">Zinc</keyword>
<dbReference type="EC" id="2.7.7.101" evidence="12"/>
<dbReference type="InterPro" id="IPR019475">
    <property type="entry name" value="DNA_primase_DnaB-bd"/>
</dbReference>
<comment type="function">
    <text evidence="12 13">RNA polymerase that catalyzes the synthesis of short RNA molecules used as primers for DNA polymerase during DNA replication.</text>
</comment>
<evidence type="ECO:0000256" key="10">
    <source>
        <dbReference type="ARBA" id="ARBA00023125"/>
    </source>
</evidence>
<accession>A0A1G2BNJ0</accession>
<evidence type="ECO:0000256" key="12">
    <source>
        <dbReference type="HAMAP-Rule" id="MF_00974"/>
    </source>
</evidence>
<dbReference type="PANTHER" id="PTHR30313">
    <property type="entry name" value="DNA PRIMASE"/>
    <property type="match status" value="1"/>
</dbReference>
<dbReference type="NCBIfam" id="TIGR01391">
    <property type="entry name" value="dnaG"/>
    <property type="match status" value="1"/>
</dbReference>
<keyword evidence="2 12" id="KW-0639">Primosome</keyword>
<dbReference type="PANTHER" id="PTHR30313:SF2">
    <property type="entry name" value="DNA PRIMASE"/>
    <property type="match status" value="1"/>
</dbReference>
<comment type="caution">
    <text evidence="16">The sequence shown here is derived from an EMBL/GenBank/DDBJ whole genome shotgun (WGS) entry which is preliminary data.</text>
</comment>